<evidence type="ECO:0000313" key="4">
    <source>
        <dbReference type="Proteomes" id="UP001242811"/>
    </source>
</evidence>
<feature type="domain" description="DUF1835" evidence="1">
    <location>
        <begin position="18"/>
        <end position="134"/>
    </location>
</feature>
<feature type="domain" description="DUF3658" evidence="2">
    <location>
        <begin position="176"/>
        <end position="283"/>
    </location>
</feature>
<dbReference type="Pfam" id="PF12395">
    <property type="entry name" value="DUF3658"/>
    <property type="match status" value="1"/>
</dbReference>
<accession>A0ABU0L5S4</accession>
<evidence type="ECO:0000259" key="1">
    <source>
        <dbReference type="Pfam" id="PF08874"/>
    </source>
</evidence>
<gene>
    <name evidence="3" type="ORF">QOZ95_004810</name>
</gene>
<evidence type="ECO:0000313" key="3">
    <source>
        <dbReference type="EMBL" id="MDQ0496620.1"/>
    </source>
</evidence>
<reference evidence="3 4" key="1">
    <citation type="submission" date="2023-07" db="EMBL/GenBank/DDBJ databases">
        <title>Genomic Encyclopedia of Type Strains, Phase IV (KMG-IV): sequencing the most valuable type-strain genomes for metagenomic binning, comparative biology and taxonomic classification.</title>
        <authorList>
            <person name="Goeker M."/>
        </authorList>
    </citation>
    <scope>NUCLEOTIDE SEQUENCE [LARGE SCALE GENOMIC DNA]</scope>
    <source>
        <strain evidence="3 4">DSM 14914</strain>
    </source>
</reference>
<comment type="caution">
    <text evidence="3">The sequence shown here is derived from an EMBL/GenBank/DDBJ whole genome shotgun (WGS) entry which is preliminary data.</text>
</comment>
<evidence type="ECO:0000259" key="2">
    <source>
        <dbReference type="Pfam" id="PF12395"/>
    </source>
</evidence>
<dbReference type="Pfam" id="PF08874">
    <property type="entry name" value="DUF1835"/>
    <property type="match status" value="1"/>
</dbReference>
<keyword evidence="4" id="KW-1185">Reference proteome</keyword>
<evidence type="ECO:0008006" key="5">
    <source>
        <dbReference type="Google" id="ProtNLM"/>
    </source>
</evidence>
<organism evidence="3 4">
    <name type="scientific">Paenibacillus brasilensis</name>
    <dbReference type="NCBI Taxonomy" id="128574"/>
    <lineage>
        <taxon>Bacteria</taxon>
        <taxon>Bacillati</taxon>
        <taxon>Bacillota</taxon>
        <taxon>Bacilli</taxon>
        <taxon>Bacillales</taxon>
        <taxon>Paenibacillaceae</taxon>
        <taxon>Paenibacillus</taxon>
    </lineage>
</organism>
<dbReference type="RefSeq" id="WP_152379502.1">
    <property type="nucleotide sequence ID" value="NZ_CP045298.1"/>
</dbReference>
<name>A0ABU0L5S4_9BACL</name>
<dbReference type="InterPro" id="IPR022123">
    <property type="entry name" value="DUF3658"/>
</dbReference>
<dbReference type="Proteomes" id="UP001242811">
    <property type="component" value="Unassembled WGS sequence"/>
</dbReference>
<protein>
    <recommendedName>
        <fullName evidence="5">DUF1835 domain-containing protein</fullName>
    </recommendedName>
</protein>
<dbReference type="EMBL" id="JAUSWA010000039">
    <property type="protein sequence ID" value="MDQ0496620.1"/>
    <property type="molecule type" value="Genomic_DNA"/>
</dbReference>
<sequence length="301" mass="34933">MKLLEMTCWEPDSKGTQVHIVVGDSFAGSMKIALKQLGWEDTHRIISFRDNYAIGPLWKLQEEIGRSHRREWFRDHIYDEYGEYAELDDFLLMEQFAAISAQADITIWTGNNAPEQVGLRLAMYLLRNMPNPIRIKNAADAYSHEVRRRDTTGLRSAEISADQLKSIVNKSGKGIPLTKEERGRLVEEWYELSLQPEVLRIWKDREIVNVAEDYYDVYILKKVNKLHQQQPQPDFMKSARVIGEVIGYLDQQIGDEFFEYRLRYLAYNGQLETKGIPGAMRRYSIRKKASPSPMKNGPENA</sequence>
<dbReference type="InterPro" id="IPR014973">
    <property type="entry name" value="DUF1835"/>
</dbReference>
<proteinExistence type="predicted"/>